<reference evidence="2" key="1">
    <citation type="submission" date="2019-12" db="EMBL/GenBank/DDBJ databases">
        <title>Genome sequencing and annotation of Brassica cretica.</title>
        <authorList>
            <person name="Studholme D.J."/>
            <person name="Sarris P."/>
        </authorList>
    </citation>
    <scope>NUCLEOTIDE SEQUENCE</scope>
    <source>
        <strain evidence="2">PFS-109/04</strain>
        <tissue evidence="2">Leaf</tissue>
    </source>
</reference>
<proteinExistence type="predicted"/>
<dbReference type="AlphaFoldDB" id="A0A8S9RVS4"/>
<evidence type="ECO:0000313" key="2">
    <source>
        <dbReference type="EMBL" id="KAF3584676.1"/>
    </source>
</evidence>
<comment type="caution">
    <text evidence="2">The sequence shown here is derived from an EMBL/GenBank/DDBJ whole genome shotgun (WGS) entry which is preliminary data.</text>
</comment>
<name>A0A8S9RVS4_BRACR</name>
<evidence type="ECO:0000256" key="1">
    <source>
        <dbReference type="SAM" id="MobiDB-lite"/>
    </source>
</evidence>
<evidence type="ECO:0000313" key="3">
    <source>
        <dbReference type="Proteomes" id="UP000712600"/>
    </source>
</evidence>
<dbReference type="Proteomes" id="UP000712600">
    <property type="component" value="Unassembled WGS sequence"/>
</dbReference>
<dbReference type="EMBL" id="QGKX02000088">
    <property type="protein sequence ID" value="KAF3584676.1"/>
    <property type="molecule type" value="Genomic_DNA"/>
</dbReference>
<gene>
    <name evidence="2" type="ORF">F2Q69_00026999</name>
</gene>
<protein>
    <submittedName>
        <fullName evidence="2">Uncharacterized protein</fullName>
    </submittedName>
</protein>
<feature type="region of interest" description="Disordered" evidence="1">
    <location>
        <begin position="1"/>
        <end position="50"/>
    </location>
</feature>
<accession>A0A8S9RVS4</accession>
<organism evidence="2 3">
    <name type="scientific">Brassica cretica</name>
    <name type="common">Mustard</name>
    <dbReference type="NCBI Taxonomy" id="69181"/>
    <lineage>
        <taxon>Eukaryota</taxon>
        <taxon>Viridiplantae</taxon>
        <taxon>Streptophyta</taxon>
        <taxon>Embryophyta</taxon>
        <taxon>Tracheophyta</taxon>
        <taxon>Spermatophyta</taxon>
        <taxon>Magnoliopsida</taxon>
        <taxon>eudicotyledons</taxon>
        <taxon>Gunneridae</taxon>
        <taxon>Pentapetalae</taxon>
        <taxon>rosids</taxon>
        <taxon>malvids</taxon>
        <taxon>Brassicales</taxon>
        <taxon>Brassicaceae</taxon>
        <taxon>Brassiceae</taxon>
        <taxon>Brassica</taxon>
    </lineage>
</organism>
<sequence>MGNEKNKKSRQGKLGGASSVAKRKGGVDDEADVRKKKKGKTNVLDREEEGEISEDDCGLLGDIKVDVGLLGDIKPDVAFTALVATLSLSRGRVVLVEALGVTGLDVLQCSD</sequence>